<feature type="region of interest" description="Disordered" evidence="1">
    <location>
        <begin position="337"/>
        <end position="367"/>
    </location>
</feature>
<evidence type="ECO:0008006" key="3">
    <source>
        <dbReference type="Google" id="ProtNLM"/>
    </source>
</evidence>
<feature type="compositionally biased region" description="Polar residues" evidence="1">
    <location>
        <begin position="337"/>
        <end position="349"/>
    </location>
</feature>
<feature type="compositionally biased region" description="Polar residues" evidence="1">
    <location>
        <begin position="196"/>
        <end position="225"/>
    </location>
</feature>
<proteinExistence type="predicted"/>
<name>A0A7S0PNQ5_MICPS</name>
<evidence type="ECO:0000256" key="1">
    <source>
        <dbReference type="SAM" id="MobiDB-lite"/>
    </source>
</evidence>
<dbReference type="AlphaFoldDB" id="A0A7S0PNQ5"/>
<gene>
    <name evidence="2" type="ORF">MSP1404_LOCUS3048</name>
</gene>
<dbReference type="Pfam" id="PF10698">
    <property type="entry name" value="DUF2505"/>
    <property type="match status" value="1"/>
</dbReference>
<dbReference type="EMBL" id="HBEV01004037">
    <property type="protein sequence ID" value="CAD8581337.1"/>
    <property type="molecule type" value="Transcribed_RNA"/>
</dbReference>
<evidence type="ECO:0000313" key="2">
    <source>
        <dbReference type="EMBL" id="CAD8581337.1"/>
    </source>
</evidence>
<sequence length="380" mass="41861">MVKYEILTHLPCTAQEYITLKDSPDYKDFQLEIVGAREHSNTRTVEGGWVTQVIINKPQIKLPAILKPLLRGKEIVFTDQRRYRERQDTLPYVQTLSTSNNITDRVTNVATISIDNVTLNDAGEVCSRGAPGDETCEVRFEGEVTVRLGFLSRKCEEAIVQNMRNAYGRFPDVMRRWKDLQALNAEEERLSAIDSRATTPRAGSTVSGFPSSANVSQYDGSSARVSDNDSIKLSPMRHRRREAALDDSIELGPDLEVKSWWDALSHRLRRRAGAISNVVGSIHLMSSCANAAVEFTSSVGFRLQALVEHYSECEPDGGLDLGGESDGEVFLGLGSGTEVSTSTEASDSPHSVLEVSEGSIRAKSPGPIAEPFVFKSVYDD</sequence>
<protein>
    <recommendedName>
        <fullName evidence="3">VASt domain-containing protein</fullName>
    </recommendedName>
</protein>
<dbReference type="InterPro" id="IPR019639">
    <property type="entry name" value="DUF2505"/>
</dbReference>
<accession>A0A7S0PNQ5</accession>
<feature type="region of interest" description="Disordered" evidence="1">
    <location>
        <begin position="194"/>
        <end position="227"/>
    </location>
</feature>
<organism evidence="2">
    <name type="scientific">Micromonas pusilla</name>
    <name type="common">Picoplanktonic green alga</name>
    <name type="synonym">Chromulina pusilla</name>
    <dbReference type="NCBI Taxonomy" id="38833"/>
    <lineage>
        <taxon>Eukaryota</taxon>
        <taxon>Viridiplantae</taxon>
        <taxon>Chlorophyta</taxon>
        <taxon>Mamiellophyceae</taxon>
        <taxon>Mamiellales</taxon>
        <taxon>Mamiellaceae</taxon>
        <taxon>Micromonas</taxon>
    </lineage>
</organism>
<reference evidence="2" key="1">
    <citation type="submission" date="2021-01" db="EMBL/GenBank/DDBJ databases">
        <authorList>
            <person name="Corre E."/>
            <person name="Pelletier E."/>
            <person name="Niang G."/>
            <person name="Scheremetjew M."/>
            <person name="Finn R."/>
            <person name="Kale V."/>
            <person name="Holt S."/>
            <person name="Cochrane G."/>
            <person name="Meng A."/>
            <person name="Brown T."/>
            <person name="Cohen L."/>
        </authorList>
    </citation>
    <scope>NUCLEOTIDE SEQUENCE</scope>
    <source>
        <strain evidence="2">CCMP494</strain>
    </source>
</reference>